<evidence type="ECO:0000256" key="1">
    <source>
        <dbReference type="SAM" id="SignalP"/>
    </source>
</evidence>
<dbReference type="Gene3D" id="2.60.20.10">
    <property type="entry name" value="Crystallins"/>
    <property type="match status" value="1"/>
</dbReference>
<proteinExistence type="predicted"/>
<sequence>MQFTALAATLFVAVASARQFTLFDDINFGGAAHYENRNNDDACWNLNGAGDQASSVQGGAGCTTFFRQRDCNGENWQQRGNAFTVPGFLDNHIWSYRNKC</sequence>
<keyword evidence="3" id="KW-1185">Reference proteome</keyword>
<protein>
    <submittedName>
        <fullName evidence="2">Uncharacterized protein</fullName>
    </submittedName>
</protein>
<name>A0ABR2IW75_9PEZI</name>
<feature type="signal peptide" evidence="1">
    <location>
        <begin position="1"/>
        <end position="17"/>
    </location>
</feature>
<keyword evidence="1" id="KW-0732">Signal</keyword>
<evidence type="ECO:0000313" key="3">
    <source>
        <dbReference type="Proteomes" id="UP001390339"/>
    </source>
</evidence>
<dbReference type="EMBL" id="JAPCWZ010000004">
    <property type="protein sequence ID" value="KAK8868869.1"/>
    <property type="molecule type" value="Genomic_DNA"/>
</dbReference>
<reference evidence="2 3" key="1">
    <citation type="journal article" date="2024" name="IMA Fungus">
        <title>Apiospora arundinis, a panoply of carbohydrate-active enzymes and secondary metabolites.</title>
        <authorList>
            <person name="Sorensen T."/>
            <person name="Petersen C."/>
            <person name="Muurmann A.T."/>
            <person name="Christiansen J.V."/>
            <person name="Brundto M.L."/>
            <person name="Overgaard C.K."/>
            <person name="Boysen A.T."/>
            <person name="Wollenberg R.D."/>
            <person name="Larsen T.O."/>
            <person name="Sorensen J.L."/>
            <person name="Nielsen K.L."/>
            <person name="Sondergaard T.E."/>
        </authorList>
    </citation>
    <scope>NUCLEOTIDE SEQUENCE [LARGE SCALE GENOMIC DNA]</scope>
    <source>
        <strain evidence="2 3">AAU 773</strain>
    </source>
</reference>
<organism evidence="2 3">
    <name type="scientific">Apiospora arundinis</name>
    <dbReference type="NCBI Taxonomy" id="335852"/>
    <lineage>
        <taxon>Eukaryota</taxon>
        <taxon>Fungi</taxon>
        <taxon>Dikarya</taxon>
        <taxon>Ascomycota</taxon>
        <taxon>Pezizomycotina</taxon>
        <taxon>Sordariomycetes</taxon>
        <taxon>Xylariomycetidae</taxon>
        <taxon>Amphisphaeriales</taxon>
        <taxon>Apiosporaceae</taxon>
        <taxon>Apiospora</taxon>
    </lineage>
</organism>
<feature type="chain" id="PRO_5045286415" evidence="1">
    <location>
        <begin position="18"/>
        <end position="100"/>
    </location>
</feature>
<evidence type="ECO:0000313" key="2">
    <source>
        <dbReference type="EMBL" id="KAK8868869.1"/>
    </source>
</evidence>
<dbReference type="Proteomes" id="UP001390339">
    <property type="component" value="Unassembled WGS sequence"/>
</dbReference>
<accession>A0ABR2IW75</accession>
<comment type="caution">
    <text evidence="2">The sequence shown here is derived from an EMBL/GenBank/DDBJ whole genome shotgun (WGS) entry which is preliminary data.</text>
</comment>
<gene>
    <name evidence="2" type="ORF">PGQ11_007447</name>
</gene>